<dbReference type="EC" id="4.3.1.17" evidence="2"/>
<evidence type="ECO:0000313" key="10">
    <source>
        <dbReference type="Proteomes" id="UP000242450"/>
    </source>
</evidence>
<evidence type="ECO:0000256" key="2">
    <source>
        <dbReference type="ARBA" id="ARBA00012093"/>
    </source>
</evidence>
<sequence>MKSPLEECAKDEPFHIVTPLLESWALSQVAGMPVFLKYENVQPTGSFKIRGIGHLCQEVAKKGCRHLVCSSGGKAGIAAAYAARKLGIPATIVLPEGTSVNVVKRLQGEGAEVQLIGKNWDEANLRAQEEGHISLVRELKAALGAPPGALVLAVGGGGLLAGVSAGLAEVGWQHVPIIAMETQGTHCFNAAVKAGRLVTLPSITSLAKCLGARTVAARALECTKEFRILSEVVEDAEAVSAVQRFLDDERTLVEPACGAALAAIYSGLLGRLQAEGHLCPSPASVVVIVCGGNSIDSRELQALKAQLGQD</sequence>
<accession>A0A212D6J8</accession>
<protein>
    <recommendedName>
        <fullName evidence="2">L-serine ammonia-lyase</fullName>
        <ecNumber evidence="2">4.3.1.17</ecNumber>
    </recommendedName>
    <alternativeName>
        <fullName evidence="5">L-serine deaminase</fullName>
    </alternativeName>
    <alternativeName>
        <fullName evidence="6">L-threonine dehydratase</fullName>
    </alternativeName>
</protein>
<dbReference type="GO" id="GO:0006565">
    <property type="term" value="P:L-serine catabolic process"/>
    <property type="evidence" value="ECO:0007669"/>
    <property type="project" value="TreeGrafter"/>
</dbReference>
<dbReference type="OrthoDB" id="7773036at2759"/>
<dbReference type="GO" id="GO:0006567">
    <property type="term" value="P:L-threonine catabolic process"/>
    <property type="evidence" value="ECO:0007669"/>
    <property type="project" value="TreeGrafter"/>
</dbReference>
<dbReference type="InterPro" id="IPR050147">
    <property type="entry name" value="Ser/Thr_Dehydratase"/>
</dbReference>
<dbReference type="InterPro" id="IPR000634">
    <property type="entry name" value="Ser/Thr_deHydtase_PyrdxlP-BS"/>
</dbReference>
<evidence type="ECO:0000259" key="8">
    <source>
        <dbReference type="Pfam" id="PF00291"/>
    </source>
</evidence>
<comment type="cofactor">
    <cofactor evidence="1">
        <name>pyridoxal 5'-phosphate</name>
        <dbReference type="ChEBI" id="CHEBI:597326"/>
    </cofactor>
</comment>
<keyword evidence="10" id="KW-1185">Reference proteome</keyword>
<comment type="catalytic activity">
    <reaction evidence="7">
        <text>L-serine = pyruvate + NH4(+)</text>
        <dbReference type="Rhea" id="RHEA:19169"/>
        <dbReference type="ChEBI" id="CHEBI:15361"/>
        <dbReference type="ChEBI" id="CHEBI:28938"/>
        <dbReference type="ChEBI" id="CHEBI:33384"/>
        <dbReference type="EC" id="4.3.1.17"/>
    </reaction>
</comment>
<dbReference type="Pfam" id="PF00291">
    <property type="entry name" value="PALP"/>
    <property type="match status" value="2"/>
</dbReference>
<dbReference type="SUPFAM" id="SSF53686">
    <property type="entry name" value="Tryptophan synthase beta subunit-like PLP-dependent enzymes"/>
    <property type="match status" value="1"/>
</dbReference>
<gene>
    <name evidence="9" type="ORF">Celaphus_00000279</name>
</gene>
<keyword evidence="4" id="KW-0456">Lyase</keyword>
<dbReference type="PROSITE" id="PS00165">
    <property type="entry name" value="DEHYDRATASE_SER_THR"/>
    <property type="match status" value="1"/>
</dbReference>
<dbReference type="InterPro" id="IPR036052">
    <property type="entry name" value="TrpB-like_PALP_sf"/>
</dbReference>
<evidence type="ECO:0000313" key="9">
    <source>
        <dbReference type="EMBL" id="OWK13871.1"/>
    </source>
</evidence>
<dbReference type="GO" id="GO:0009097">
    <property type="term" value="P:isoleucine biosynthetic process"/>
    <property type="evidence" value="ECO:0007669"/>
    <property type="project" value="TreeGrafter"/>
</dbReference>
<dbReference type="AlphaFoldDB" id="A0A212D6J8"/>
<reference evidence="9 10" key="1">
    <citation type="journal article" date="2018" name="Mol. Genet. Genomics">
        <title>The red deer Cervus elaphus genome CerEla1.0: sequencing, annotating, genes, and chromosomes.</title>
        <authorList>
            <person name="Bana N.A."/>
            <person name="Nyiri A."/>
            <person name="Nagy J."/>
            <person name="Frank K."/>
            <person name="Nagy T."/>
            <person name="Steger V."/>
            <person name="Schiller M."/>
            <person name="Lakatos P."/>
            <person name="Sugar L."/>
            <person name="Horn P."/>
            <person name="Barta E."/>
            <person name="Orosz L."/>
        </authorList>
    </citation>
    <scope>NUCLEOTIDE SEQUENCE [LARGE SCALE GENOMIC DNA]</scope>
    <source>
        <strain evidence="9">Hungarian</strain>
    </source>
</reference>
<comment type="caution">
    <text evidence="9">The sequence shown here is derived from an EMBL/GenBank/DDBJ whole genome shotgun (WGS) entry which is preliminary data.</text>
</comment>
<dbReference type="GO" id="GO:0004794">
    <property type="term" value="F:threonine deaminase activity"/>
    <property type="evidence" value="ECO:0007669"/>
    <property type="project" value="TreeGrafter"/>
</dbReference>
<dbReference type="EMBL" id="MKHE01000005">
    <property type="protein sequence ID" value="OWK13871.1"/>
    <property type="molecule type" value="Genomic_DNA"/>
</dbReference>
<feature type="domain" description="Tryptophan synthase beta chain-like PALP" evidence="8">
    <location>
        <begin position="130"/>
        <end position="291"/>
    </location>
</feature>
<dbReference type="GO" id="GO:0030170">
    <property type="term" value="F:pyridoxal phosphate binding"/>
    <property type="evidence" value="ECO:0007669"/>
    <property type="project" value="InterPro"/>
</dbReference>
<evidence type="ECO:0000256" key="7">
    <source>
        <dbReference type="ARBA" id="ARBA00049406"/>
    </source>
</evidence>
<evidence type="ECO:0000256" key="4">
    <source>
        <dbReference type="ARBA" id="ARBA00023239"/>
    </source>
</evidence>
<dbReference type="Proteomes" id="UP000242450">
    <property type="component" value="Chromosome 5"/>
</dbReference>
<evidence type="ECO:0000256" key="1">
    <source>
        <dbReference type="ARBA" id="ARBA00001933"/>
    </source>
</evidence>
<dbReference type="PANTHER" id="PTHR48078">
    <property type="entry name" value="THREONINE DEHYDRATASE, MITOCHONDRIAL-RELATED"/>
    <property type="match status" value="1"/>
</dbReference>
<dbReference type="PANTHER" id="PTHR48078:SF16">
    <property type="entry name" value="SERINE DEHYDRATASE-LIKE"/>
    <property type="match status" value="1"/>
</dbReference>
<dbReference type="GO" id="GO:0003941">
    <property type="term" value="F:L-serine ammonia-lyase activity"/>
    <property type="evidence" value="ECO:0007669"/>
    <property type="project" value="UniProtKB-EC"/>
</dbReference>
<name>A0A212D6J8_CEREH</name>
<keyword evidence="3" id="KW-0663">Pyridoxal phosphate</keyword>
<evidence type="ECO:0000256" key="3">
    <source>
        <dbReference type="ARBA" id="ARBA00022898"/>
    </source>
</evidence>
<proteinExistence type="predicted"/>
<dbReference type="InterPro" id="IPR001926">
    <property type="entry name" value="TrpB-like_PALP"/>
</dbReference>
<evidence type="ECO:0000256" key="5">
    <source>
        <dbReference type="ARBA" id="ARBA00041766"/>
    </source>
</evidence>
<feature type="domain" description="Tryptophan synthase beta chain-like PALP" evidence="8">
    <location>
        <begin position="15"/>
        <end position="129"/>
    </location>
</feature>
<organism evidence="9 10">
    <name type="scientific">Cervus elaphus hippelaphus</name>
    <name type="common">European red deer</name>
    <dbReference type="NCBI Taxonomy" id="46360"/>
    <lineage>
        <taxon>Eukaryota</taxon>
        <taxon>Metazoa</taxon>
        <taxon>Chordata</taxon>
        <taxon>Craniata</taxon>
        <taxon>Vertebrata</taxon>
        <taxon>Euteleostomi</taxon>
        <taxon>Mammalia</taxon>
        <taxon>Eutheria</taxon>
        <taxon>Laurasiatheria</taxon>
        <taxon>Artiodactyla</taxon>
        <taxon>Ruminantia</taxon>
        <taxon>Pecora</taxon>
        <taxon>Cervidae</taxon>
        <taxon>Cervinae</taxon>
        <taxon>Cervus</taxon>
    </lineage>
</organism>
<dbReference type="Gene3D" id="3.40.50.1100">
    <property type="match status" value="2"/>
</dbReference>
<evidence type="ECO:0000256" key="6">
    <source>
        <dbReference type="ARBA" id="ARBA00042605"/>
    </source>
</evidence>